<proteinExistence type="predicted"/>
<comment type="caution">
    <text evidence="1">The sequence shown here is derived from an EMBL/GenBank/DDBJ whole genome shotgun (WGS) entry which is preliminary data.</text>
</comment>
<dbReference type="EMBL" id="JAGFNK010000034">
    <property type="protein sequence ID" value="KAI9510785.1"/>
    <property type="molecule type" value="Genomic_DNA"/>
</dbReference>
<organism evidence="1 2">
    <name type="scientific">Russula earlei</name>
    <dbReference type="NCBI Taxonomy" id="71964"/>
    <lineage>
        <taxon>Eukaryota</taxon>
        <taxon>Fungi</taxon>
        <taxon>Dikarya</taxon>
        <taxon>Basidiomycota</taxon>
        <taxon>Agaricomycotina</taxon>
        <taxon>Agaricomycetes</taxon>
        <taxon>Russulales</taxon>
        <taxon>Russulaceae</taxon>
        <taxon>Russula</taxon>
    </lineage>
</organism>
<dbReference type="Proteomes" id="UP001207468">
    <property type="component" value="Unassembled WGS sequence"/>
</dbReference>
<sequence>MDEQQTSIQKLDHHISLLQYATLSLSRSHPWRVHCVQGLAIARHQRFTLSGQQNDLKQAILRYTEAIFHPPPRTHTSLNIVQILFLITDAFSLLANRSRQPEDVKWSITYLRYLHDQPLEAFDLFPNSVTKFLVDELSLQVMFSPGDVSRDIEEMAILCQELIKSDISKASLTVAITALVNASYIHLSTPVRRSELSNKVIECLQDANRCLPDLQPVSVMLAQSLYNRFEITLSNDDYEEGTTILEKIIAFPDPKDRTSQSQALRLIALFTAVQSNKCGKTEYVEKEICRFRDLLAGASLEDPARPVIDEVLTFLKGQRRDDFGVKHDLRDAHPTAIDSELSSFPPLPPFRDLIASLSQPSSHESSIVTDLQHLSALLSSNYITEMADIEDAIEYYRLLRASFYSSNPFATLAGKSLGKVLRQAFLCTNKIDYLDQSITAYQDILATLAESFDQYAVVLSLIESLYTRYTLIHSEEDLDEIMRLHLVTVNNRRVKAPNRFEVACRWAMLARQFGHSSIPTAYGCAISLMQDALTFAPTLDLQHFRLVALRFDYEVLPLDYASHLVHTNQLDEAIETLEHGRALLWSEMRGLRTSIDRLRAADSDLADKFAAINGDLETLTLTISSNTDHDAGDGGLEDMDRIGLLLLRQRELLDEREWLISKVRSLQGFASFLKAPSIGILRQAAFGGPVIVINHSKWRSDIIILIHDSPPSLITTTDDFYGRAIECRDRLVNCRNSMGQGLDSKQYQRHLRSVLESLYDLVGRPVIERFQSLNVPEQSRVWWCPTSVFCSLPLHAMGPIPSSDGRKRYFMDLYIPSYTPTLSALIDSRKPSNQEIKKPSILLVAQPDQSLLEASPEISVIQQLNMEATTLMSNQATPSAVVKGLRDHQFSHFVCHGKLEHGKPFDASFQLHEGQRLTLLDLIRSQLPTAEFAFLSACHTAEMTEGSIADEALHLTAAMQHCGFRSVVGTMWGMADADGPGLVEHFYKSMFSNKESGIPYYERSAEALRDAVQQLRRKKRMNLERWVNFVHYGA</sequence>
<gene>
    <name evidence="1" type="ORF">F5148DRAFT_510160</name>
</gene>
<reference evidence="1" key="1">
    <citation type="submission" date="2021-03" db="EMBL/GenBank/DDBJ databases">
        <title>Evolutionary priming and transition to the ectomycorrhizal habit in an iconic lineage of mushroom-forming fungi: is preadaptation a requirement?</title>
        <authorList>
            <consortium name="DOE Joint Genome Institute"/>
            <person name="Looney B.P."/>
            <person name="Miyauchi S."/>
            <person name="Morin E."/>
            <person name="Drula E."/>
            <person name="Courty P.E."/>
            <person name="Chicoki N."/>
            <person name="Fauchery L."/>
            <person name="Kohler A."/>
            <person name="Kuo A."/>
            <person name="LaButti K."/>
            <person name="Pangilinan J."/>
            <person name="Lipzen A."/>
            <person name="Riley R."/>
            <person name="Andreopoulos W."/>
            <person name="He G."/>
            <person name="Johnson J."/>
            <person name="Barry K.W."/>
            <person name="Grigoriev I.V."/>
            <person name="Nagy L."/>
            <person name="Hibbett D."/>
            <person name="Henrissat B."/>
            <person name="Matheny P.B."/>
            <person name="Labbe J."/>
            <person name="Martin A.F."/>
        </authorList>
    </citation>
    <scope>NUCLEOTIDE SEQUENCE</scope>
    <source>
        <strain evidence="1">BPL698</strain>
    </source>
</reference>
<protein>
    <submittedName>
        <fullName evidence="1">CHAT domain-containing protein</fullName>
    </submittedName>
</protein>
<accession>A0ACC0UGC3</accession>
<evidence type="ECO:0000313" key="2">
    <source>
        <dbReference type="Proteomes" id="UP001207468"/>
    </source>
</evidence>
<name>A0ACC0UGC3_9AGAM</name>
<keyword evidence="2" id="KW-1185">Reference proteome</keyword>
<evidence type="ECO:0000313" key="1">
    <source>
        <dbReference type="EMBL" id="KAI9510785.1"/>
    </source>
</evidence>